<sequence>MLSSSTRKVALLSLPRRLKISLALANVRVNLLTFNPQLCRMEISSPGDGNYLGCDSEFRIGLSVRLRACAHIQAPLVWQTKALPPSFVRFLGAAIPRLCTPTMAAPQSERHLDLVRIADASTCTRWPKRKRGTECRISQAERGPASLIHTFTDSCLVLHCRNFLRRTSHHQTPLVSPFSPLHRRGPMFPDSASQIPATSAMFGEEDCTQAGTGHKALR</sequence>
<organism evidence="1 2">
    <name type="scientific">Armillaria ostoyae</name>
    <name type="common">Armillaria root rot fungus</name>
    <dbReference type="NCBI Taxonomy" id="47428"/>
    <lineage>
        <taxon>Eukaryota</taxon>
        <taxon>Fungi</taxon>
        <taxon>Dikarya</taxon>
        <taxon>Basidiomycota</taxon>
        <taxon>Agaricomycotina</taxon>
        <taxon>Agaricomycetes</taxon>
        <taxon>Agaricomycetidae</taxon>
        <taxon>Agaricales</taxon>
        <taxon>Marasmiineae</taxon>
        <taxon>Physalacriaceae</taxon>
        <taxon>Armillaria</taxon>
    </lineage>
</organism>
<dbReference type="AlphaFoldDB" id="A0A284S000"/>
<keyword evidence="2" id="KW-1185">Reference proteome</keyword>
<dbReference type="OMA" id="NDCASSF"/>
<evidence type="ECO:0000313" key="2">
    <source>
        <dbReference type="Proteomes" id="UP000219338"/>
    </source>
</evidence>
<dbReference type="Proteomes" id="UP000219338">
    <property type="component" value="Unassembled WGS sequence"/>
</dbReference>
<protein>
    <submittedName>
        <fullName evidence="1">Uncharacterized protein</fullName>
    </submittedName>
</protein>
<dbReference type="OrthoDB" id="10631390at2759"/>
<evidence type="ECO:0000313" key="1">
    <source>
        <dbReference type="EMBL" id="SJL14348.1"/>
    </source>
</evidence>
<gene>
    <name evidence="1" type="ORF">ARMOST_17804</name>
</gene>
<accession>A0A284S000</accession>
<name>A0A284S000_ARMOS</name>
<dbReference type="EMBL" id="FUEG01000023">
    <property type="protein sequence ID" value="SJL14348.1"/>
    <property type="molecule type" value="Genomic_DNA"/>
</dbReference>
<proteinExistence type="predicted"/>
<reference evidence="2" key="1">
    <citation type="journal article" date="2017" name="Nat. Ecol. Evol.">
        <title>Genome expansion and lineage-specific genetic innovations in the forest pathogenic fungi Armillaria.</title>
        <authorList>
            <person name="Sipos G."/>
            <person name="Prasanna A.N."/>
            <person name="Walter M.C."/>
            <person name="O'Connor E."/>
            <person name="Balint B."/>
            <person name="Krizsan K."/>
            <person name="Kiss B."/>
            <person name="Hess J."/>
            <person name="Varga T."/>
            <person name="Slot J."/>
            <person name="Riley R."/>
            <person name="Boka B."/>
            <person name="Rigling D."/>
            <person name="Barry K."/>
            <person name="Lee J."/>
            <person name="Mihaltcheva S."/>
            <person name="LaButti K."/>
            <person name="Lipzen A."/>
            <person name="Waldron R."/>
            <person name="Moloney N.M."/>
            <person name="Sperisen C."/>
            <person name="Kredics L."/>
            <person name="Vagvoelgyi C."/>
            <person name="Patrignani A."/>
            <person name="Fitzpatrick D."/>
            <person name="Nagy I."/>
            <person name="Doyle S."/>
            <person name="Anderson J.B."/>
            <person name="Grigoriev I.V."/>
            <person name="Gueldener U."/>
            <person name="Muensterkoetter M."/>
            <person name="Nagy L.G."/>
        </authorList>
    </citation>
    <scope>NUCLEOTIDE SEQUENCE [LARGE SCALE GENOMIC DNA]</scope>
    <source>
        <strain evidence="2">C18/9</strain>
    </source>
</reference>